<name>A0A382GZ76_9ZZZZ</name>
<dbReference type="InterPro" id="IPR037359">
    <property type="entry name" value="NST/OST"/>
</dbReference>
<dbReference type="Pfam" id="PF00685">
    <property type="entry name" value="Sulfotransfer_1"/>
    <property type="match status" value="1"/>
</dbReference>
<dbReference type="Gene3D" id="3.40.50.300">
    <property type="entry name" value="P-loop containing nucleotide triphosphate hydrolases"/>
    <property type="match status" value="1"/>
</dbReference>
<evidence type="ECO:0000259" key="3">
    <source>
        <dbReference type="Pfam" id="PF00685"/>
    </source>
</evidence>
<gene>
    <name evidence="4" type="ORF">METZ01_LOCUS233194</name>
</gene>
<sequence length="290" mass="34430">MVGAAKSGTTSLFNYLTQHSDIYIPEVKECRFFSQLPKNYKGLGAEFFPNSGITDERVYFNLFSGHEDKVCGDMSNDYLYYYEKSIKNIKKYLGNEIKIVIVLRNPIDRAYSNYMHHIRDGWENISFEQALDDEKRRIEENWGWSYHYVKTGMYYYQVKAYLDNFRQTKIYFFEELKFKDSLLKDLYAFLEVRFTKELKDNKEYNVSGYPRNKLIHNLLNKDNAIKKIIKPVVNSIFTKGSIQKVVSYIQKKTLINVAMKNDTRKKLKNVFEDDISKLSNLIEMDLSHWL</sequence>
<dbReference type="PANTHER" id="PTHR10605">
    <property type="entry name" value="HEPARAN SULFATE SULFOTRANSFERASE"/>
    <property type="match status" value="1"/>
</dbReference>
<dbReference type="InterPro" id="IPR027417">
    <property type="entry name" value="P-loop_NTPase"/>
</dbReference>
<proteinExistence type="predicted"/>
<dbReference type="GO" id="GO:0008146">
    <property type="term" value="F:sulfotransferase activity"/>
    <property type="evidence" value="ECO:0007669"/>
    <property type="project" value="InterPro"/>
</dbReference>
<keyword evidence="1" id="KW-0808">Transferase</keyword>
<dbReference type="AlphaFoldDB" id="A0A382GZ76"/>
<organism evidence="4">
    <name type="scientific">marine metagenome</name>
    <dbReference type="NCBI Taxonomy" id="408172"/>
    <lineage>
        <taxon>unclassified sequences</taxon>
        <taxon>metagenomes</taxon>
        <taxon>ecological metagenomes</taxon>
    </lineage>
</organism>
<feature type="domain" description="Sulfotransferase" evidence="3">
    <location>
        <begin position="2"/>
        <end position="200"/>
    </location>
</feature>
<dbReference type="InterPro" id="IPR000863">
    <property type="entry name" value="Sulfotransferase_dom"/>
</dbReference>
<evidence type="ECO:0000256" key="2">
    <source>
        <dbReference type="ARBA" id="ARBA00023180"/>
    </source>
</evidence>
<keyword evidence="2" id="KW-0325">Glycoprotein</keyword>
<protein>
    <recommendedName>
        <fullName evidence="3">Sulfotransferase domain-containing protein</fullName>
    </recommendedName>
</protein>
<evidence type="ECO:0000313" key="4">
    <source>
        <dbReference type="EMBL" id="SVB80340.1"/>
    </source>
</evidence>
<dbReference type="EMBL" id="UINC01058273">
    <property type="protein sequence ID" value="SVB80340.1"/>
    <property type="molecule type" value="Genomic_DNA"/>
</dbReference>
<dbReference type="SUPFAM" id="SSF52540">
    <property type="entry name" value="P-loop containing nucleoside triphosphate hydrolases"/>
    <property type="match status" value="1"/>
</dbReference>
<reference evidence="4" key="1">
    <citation type="submission" date="2018-05" db="EMBL/GenBank/DDBJ databases">
        <authorList>
            <person name="Lanie J.A."/>
            <person name="Ng W.-L."/>
            <person name="Kazmierczak K.M."/>
            <person name="Andrzejewski T.M."/>
            <person name="Davidsen T.M."/>
            <person name="Wayne K.J."/>
            <person name="Tettelin H."/>
            <person name="Glass J.I."/>
            <person name="Rusch D."/>
            <person name="Podicherti R."/>
            <person name="Tsui H.-C.T."/>
            <person name="Winkler M.E."/>
        </authorList>
    </citation>
    <scope>NUCLEOTIDE SEQUENCE</scope>
</reference>
<accession>A0A382GZ76</accession>
<dbReference type="PANTHER" id="PTHR10605:SF56">
    <property type="entry name" value="BIFUNCTIONAL HEPARAN SULFATE N-DEACETYLASE_N-SULFOTRANSFERASE"/>
    <property type="match status" value="1"/>
</dbReference>
<evidence type="ECO:0000256" key="1">
    <source>
        <dbReference type="ARBA" id="ARBA00022679"/>
    </source>
</evidence>